<proteinExistence type="predicted"/>
<evidence type="ECO:0000313" key="2">
    <source>
        <dbReference type="Proteomes" id="UP000419138"/>
    </source>
</evidence>
<dbReference type="EMBL" id="VCLA01000164">
    <property type="protein sequence ID" value="MQT03123.1"/>
    <property type="molecule type" value="Genomic_DNA"/>
</dbReference>
<keyword evidence="2" id="KW-1185">Reference proteome</keyword>
<dbReference type="AlphaFoldDB" id="A0A646KLK5"/>
<accession>A0A646KLK5</accession>
<comment type="caution">
    <text evidence="1">The sequence shown here is derived from an EMBL/GenBank/DDBJ whole genome shotgun (WGS) entry which is preliminary data.</text>
</comment>
<protein>
    <submittedName>
        <fullName evidence="1">Uncharacterized protein</fullName>
    </submittedName>
</protein>
<sequence length="128" mass="14047">MTDARTELRRYMTSADADRLYAAISSETLRTAADEIDDAELPDDVADSDARAFDDGAAWATDLLRQRAEKAATAGASTAPRITTIRVSGTRVDWREGQARRRRTLPSVGEARRFREYLRGVARGGDAG</sequence>
<gene>
    <name evidence="1" type="ORF">FF041_23920</name>
</gene>
<organism evidence="1 2">
    <name type="scientific">Streptomyces jumonjinensis</name>
    <dbReference type="NCBI Taxonomy" id="1945"/>
    <lineage>
        <taxon>Bacteria</taxon>
        <taxon>Bacillati</taxon>
        <taxon>Actinomycetota</taxon>
        <taxon>Actinomycetes</taxon>
        <taxon>Kitasatosporales</taxon>
        <taxon>Streptomycetaceae</taxon>
        <taxon>Streptomyces</taxon>
    </lineage>
</organism>
<dbReference type="RefSeq" id="WP_153524682.1">
    <property type="nucleotide sequence ID" value="NZ_JBEPDZ010000017.1"/>
</dbReference>
<evidence type="ECO:0000313" key="1">
    <source>
        <dbReference type="EMBL" id="MQT03123.1"/>
    </source>
</evidence>
<dbReference type="Proteomes" id="UP000419138">
    <property type="component" value="Unassembled WGS sequence"/>
</dbReference>
<name>A0A646KLK5_STRJU</name>
<reference evidence="1 2" key="1">
    <citation type="submission" date="2019-05" db="EMBL/GenBank/DDBJ databases">
        <title>Comparative genomics and metabolomics analyses of clavulanic acid producing Streptomyces species provides insight into specialized metabolism and evolution of beta-lactam biosynthetic gene clusters.</title>
        <authorList>
            <person name="Moore M.A."/>
            <person name="Cruz-Morales P."/>
            <person name="Barona Gomez F."/>
            <person name="Kapil T."/>
        </authorList>
    </citation>
    <scope>NUCLEOTIDE SEQUENCE [LARGE SCALE GENOMIC DNA]</scope>
    <source>
        <strain evidence="1 2">NRRL 5741</strain>
    </source>
</reference>